<accession>K4IFN8</accession>
<dbReference type="InterPro" id="IPR013766">
    <property type="entry name" value="Thioredoxin_domain"/>
</dbReference>
<reference evidence="2" key="1">
    <citation type="submission" date="2006-03" db="EMBL/GenBank/DDBJ databases">
        <authorList>
            <person name="Bowman J."/>
            <person name="Ferriera S."/>
            <person name="Johnson J."/>
            <person name="Kravitz S."/>
            <person name="Halpern A."/>
            <person name="Remington K."/>
            <person name="Beeson K."/>
            <person name="Tran B."/>
            <person name="Rogers Y.-H."/>
            <person name="Friedman R."/>
            <person name="Venter J.C."/>
        </authorList>
    </citation>
    <scope>NUCLEOTIDE SEQUENCE [LARGE SCALE GENOMIC DNA]</scope>
    <source>
        <strain evidence="2">ATCC 700755</strain>
    </source>
</reference>
<name>K4IFN8_PSYTT</name>
<dbReference type="RefSeq" id="WP_015024218.1">
    <property type="nucleotide sequence ID" value="NC_018721.1"/>
</dbReference>
<gene>
    <name evidence="2" type="ordered locus">P700755_001784</name>
</gene>
<keyword evidence="3" id="KW-1185">Reference proteome</keyword>
<feature type="domain" description="Thioredoxin" evidence="1">
    <location>
        <begin position="15"/>
        <end position="156"/>
    </location>
</feature>
<dbReference type="EMBL" id="CP003879">
    <property type="protein sequence ID" value="AFU68623.1"/>
    <property type="molecule type" value="Genomic_DNA"/>
</dbReference>
<dbReference type="AlphaFoldDB" id="K4IFN8"/>
<dbReference type="InterPro" id="IPR036249">
    <property type="entry name" value="Thioredoxin-like_sf"/>
</dbReference>
<sequence length="156" mass="18483">MKDFICFIFIFLAGLLFVRAQSDSEIEWKSWPELEQAIKEKPKPVFIFFHAKWCSYCKKIEREIFTKPEVIQKLNSDYYAIEMDVEQTDTITFESVNFINKQALTQRNGVHEIPLLLASRKGFPFSLPATVILNKDFTLKDRFFEYYTSKLLLNFL</sequence>
<dbReference type="PROSITE" id="PS51352">
    <property type="entry name" value="THIOREDOXIN_2"/>
    <property type="match status" value="1"/>
</dbReference>
<dbReference type="HOGENOM" id="CLU_090389_8_0_10"/>
<dbReference type="KEGG" id="ptq:P700755_001784"/>
<protein>
    <submittedName>
        <fullName evidence="2">Protein with thioredoxin domain</fullName>
    </submittedName>
</protein>
<reference evidence="2" key="2">
    <citation type="submission" date="2012-09" db="EMBL/GenBank/DDBJ databases">
        <title>The complete sequence of Psychroflexus torquis an extreme psychrophile from sea-ice that is stimulated by light.</title>
        <authorList>
            <person name="Feng S."/>
            <person name="Powell S.M."/>
            <person name="Bowman J.P."/>
        </authorList>
    </citation>
    <scope>NUCLEOTIDE SEQUENCE [LARGE SCALE GENOMIC DNA]</scope>
    <source>
        <strain evidence="2">ATCC 700755</strain>
    </source>
</reference>
<organism evidence="2 3">
    <name type="scientific">Psychroflexus torquis (strain ATCC 700755 / CIP 106069 / ACAM 623)</name>
    <dbReference type="NCBI Taxonomy" id="313595"/>
    <lineage>
        <taxon>Bacteria</taxon>
        <taxon>Pseudomonadati</taxon>
        <taxon>Bacteroidota</taxon>
        <taxon>Flavobacteriia</taxon>
        <taxon>Flavobacteriales</taxon>
        <taxon>Flavobacteriaceae</taxon>
        <taxon>Psychroflexus</taxon>
    </lineage>
</organism>
<dbReference type="eggNOG" id="COG1331">
    <property type="taxonomic scope" value="Bacteria"/>
</dbReference>
<dbReference type="Proteomes" id="UP000008514">
    <property type="component" value="Chromosome"/>
</dbReference>
<evidence type="ECO:0000313" key="2">
    <source>
        <dbReference type="EMBL" id="AFU68623.1"/>
    </source>
</evidence>
<dbReference type="Gene3D" id="3.40.30.10">
    <property type="entry name" value="Glutaredoxin"/>
    <property type="match status" value="1"/>
</dbReference>
<proteinExistence type="predicted"/>
<evidence type="ECO:0000259" key="1">
    <source>
        <dbReference type="PROSITE" id="PS51352"/>
    </source>
</evidence>
<dbReference type="Pfam" id="PF13899">
    <property type="entry name" value="Thioredoxin_7"/>
    <property type="match status" value="1"/>
</dbReference>
<dbReference type="SUPFAM" id="SSF52833">
    <property type="entry name" value="Thioredoxin-like"/>
    <property type="match status" value="1"/>
</dbReference>
<dbReference type="OrthoDB" id="9811036at2"/>
<evidence type="ECO:0000313" key="3">
    <source>
        <dbReference type="Proteomes" id="UP000008514"/>
    </source>
</evidence>
<dbReference type="STRING" id="313595.P700755_001784"/>